<name>A0A7S4K7X6_9EUKA</name>
<feature type="signal peptide" evidence="1">
    <location>
        <begin position="1"/>
        <end position="23"/>
    </location>
</feature>
<accession>A0A7S4K7X6</accession>
<dbReference type="AlphaFoldDB" id="A0A7S4K7X6"/>
<evidence type="ECO:0000256" key="1">
    <source>
        <dbReference type="SAM" id="SignalP"/>
    </source>
</evidence>
<evidence type="ECO:0000313" key="2">
    <source>
        <dbReference type="EMBL" id="CAE2286670.1"/>
    </source>
</evidence>
<evidence type="ECO:0008006" key="3">
    <source>
        <dbReference type="Google" id="ProtNLM"/>
    </source>
</evidence>
<sequence length="180" mass="20697">MKNLVLLSLFLGVAVVLFPSLYSTQDINDAYPSYFTNQDTYACSTRYDCCLKAQATLRNIVYSVTDYPSATKIGHAIYPKCPRGYNYNRFTDTCTKTVPFEPIMQQPGFQNMSECLAPNAPTDESGDYYERQKECLRGWWMVHEECIRRTFNNCLKQTGRCEPALFDDWTSAAEVTDQYD</sequence>
<gene>
    <name evidence="2" type="ORF">NAES01612_LOCUS4533</name>
</gene>
<dbReference type="EMBL" id="HBKR01006905">
    <property type="protein sequence ID" value="CAE2286670.1"/>
    <property type="molecule type" value="Transcribed_RNA"/>
</dbReference>
<keyword evidence="1" id="KW-0732">Signal</keyword>
<feature type="chain" id="PRO_5030537949" description="Chitin-binding type-2 domain-containing protein" evidence="1">
    <location>
        <begin position="24"/>
        <end position="180"/>
    </location>
</feature>
<reference evidence="2" key="1">
    <citation type="submission" date="2021-01" db="EMBL/GenBank/DDBJ databases">
        <authorList>
            <person name="Corre E."/>
            <person name="Pelletier E."/>
            <person name="Niang G."/>
            <person name="Scheremetjew M."/>
            <person name="Finn R."/>
            <person name="Kale V."/>
            <person name="Holt S."/>
            <person name="Cochrane G."/>
            <person name="Meng A."/>
            <person name="Brown T."/>
            <person name="Cohen L."/>
        </authorList>
    </citation>
    <scope>NUCLEOTIDE SEQUENCE</scope>
    <source>
        <strain evidence="2">SoJaBio B1-5/56/2</strain>
    </source>
</reference>
<proteinExistence type="predicted"/>
<protein>
    <recommendedName>
        <fullName evidence="3">Chitin-binding type-2 domain-containing protein</fullName>
    </recommendedName>
</protein>
<organism evidence="2">
    <name type="scientific">Paramoeba aestuarina</name>
    <dbReference type="NCBI Taxonomy" id="180227"/>
    <lineage>
        <taxon>Eukaryota</taxon>
        <taxon>Amoebozoa</taxon>
        <taxon>Discosea</taxon>
        <taxon>Flabellinia</taxon>
        <taxon>Dactylopodida</taxon>
        <taxon>Paramoebidae</taxon>
        <taxon>Paramoeba</taxon>
    </lineage>
</organism>